<name>A0ABV3K7U2_STRON</name>
<gene>
    <name evidence="7" type="ORF">AB0L16_33105</name>
</gene>
<dbReference type="RefSeq" id="WP_109281333.1">
    <property type="nucleotide sequence ID" value="NZ_JBFAUK010000054.1"/>
</dbReference>
<evidence type="ECO:0000256" key="1">
    <source>
        <dbReference type="ARBA" id="ARBA00004431"/>
    </source>
</evidence>
<evidence type="ECO:0000256" key="6">
    <source>
        <dbReference type="ARBA" id="ARBA00023306"/>
    </source>
</evidence>
<evidence type="ECO:0000256" key="2">
    <source>
        <dbReference type="ARBA" id="ARBA00009323"/>
    </source>
</evidence>
<organism evidence="7 8">
    <name type="scientific">Streptomyces orinoci</name>
    <name type="common">Streptoverticillium orinoci</name>
    <dbReference type="NCBI Taxonomy" id="67339"/>
    <lineage>
        <taxon>Bacteria</taxon>
        <taxon>Bacillati</taxon>
        <taxon>Actinomycetota</taxon>
        <taxon>Actinomycetes</taxon>
        <taxon>Kitasatosporales</taxon>
        <taxon>Streptomycetaceae</taxon>
        <taxon>Streptomyces</taxon>
    </lineage>
</organism>
<proteinExistence type="inferred from homology"/>
<evidence type="ECO:0000256" key="4">
    <source>
        <dbReference type="ARBA" id="ARBA00022969"/>
    </source>
</evidence>
<dbReference type="EMBL" id="JBFAUK010000054">
    <property type="protein sequence ID" value="MEV5511202.1"/>
    <property type="molecule type" value="Genomic_DNA"/>
</dbReference>
<keyword evidence="8" id="KW-1185">Reference proteome</keyword>
<sequence length="144" mass="15993">MHTVLEEELETELVLSPEHGIPLAARVSYRTDDPYAVRFTFHLGDGTPVDWTFARELLMEGVRRPCGQGDVRVWPMLSRGRAVACVALVSPDGEALLRVPLRKLREWLDRTLQVVPEGQEGQWLGLDEALRVLLAPAAGEEGAP</sequence>
<dbReference type="Proteomes" id="UP001552594">
    <property type="component" value="Unassembled WGS sequence"/>
</dbReference>
<comment type="subcellular location">
    <subcellularLocation>
        <location evidence="1">Cell septum</location>
    </subcellularLocation>
</comment>
<protein>
    <submittedName>
        <fullName evidence="7">SsgA family sporulation/cell division regulator</fullName>
    </submittedName>
</protein>
<comment type="caution">
    <text evidence="7">The sequence shown here is derived from an EMBL/GenBank/DDBJ whole genome shotgun (WGS) entry which is preliminary data.</text>
</comment>
<dbReference type="InterPro" id="IPR038658">
    <property type="entry name" value="SsgB_sf"/>
</dbReference>
<dbReference type="Gene3D" id="2.30.31.20">
    <property type="entry name" value="Sporulation-specific cell division protein SsgB"/>
    <property type="match status" value="1"/>
</dbReference>
<keyword evidence="5" id="KW-0717">Septation</keyword>
<comment type="similarity">
    <text evidence="2">Belongs to the SsgA family.</text>
</comment>
<evidence type="ECO:0000313" key="8">
    <source>
        <dbReference type="Proteomes" id="UP001552594"/>
    </source>
</evidence>
<evidence type="ECO:0000256" key="3">
    <source>
        <dbReference type="ARBA" id="ARBA00022618"/>
    </source>
</evidence>
<evidence type="ECO:0000256" key="5">
    <source>
        <dbReference type="ARBA" id="ARBA00023210"/>
    </source>
</evidence>
<dbReference type="Pfam" id="PF04686">
    <property type="entry name" value="SsgA"/>
    <property type="match status" value="1"/>
</dbReference>
<evidence type="ECO:0000313" key="7">
    <source>
        <dbReference type="EMBL" id="MEV5511202.1"/>
    </source>
</evidence>
<dbReference type="InterPro" id="IPR006776">
    <property type="entry name" value="SsgB"/>
</dbReference>
<keyword evidence="3" id="KW-0132">Cell division</keyword>
<keyword evidence="6" id="KW-0131">Cell cycle</keyword>
<reference evidence="7 8" key="1">
    <citation type="submission" date="2024-06" db="EMBL/GenBank/DDBJ databases">
        <title>The Natural Products Discovery Center: Release of the First 8490 Sequenced Strains for Exploring Actinobacteria Biosynthetic Diversity.</title>
        <authorList>
            <person name="Kalkreuter E."/>
            <person name="Kautsar S.A."/>
            <person name="Yang D."/>
            <person name="Bader C.D."/>
            <person name="Teijaro C.N."/>
            <person name="Fluegel L."/>
            <person name="Davis C.M."/>
            <person name="Simpson J.R."/>
            <person name="Lauterbach L."/>
            <person name="Steele A.D."/>
            <person name="Gui C."/>
            <person name="Meng S."/>
            <person name="Li G."/>
            <person name="Viehrig K."/>
            <person name="Ye F."/>
            <person name="Su P."/>
            <person name="Kiefer A.F."/>
            <person name="Nichols A."/>
            <person name="Cepeda A.J."/>
            <person name="Yan W."/>
            <person name="Fan B."/>
            <person name="Jiang Y."/>
            <person name="Adhikari A."/>
            <person name="Zheng C.-J."/>
            <person name="Schuster L."/>
            <person name="Cowan T.M."/>
            <person name="Smanski M.J."/>
            <person name="Chevrette M.G."/>
            <person name="De Carvalho L.P.S."/>
            <person name="Shen B."/>
        </authorList>
    </citation>
    <scope>NUCLEOTIDE SEQUENCE [LARGE SCALE GENOMIC DNA]</scope>
    <source>
        <strain evidence="7 8">NPDC052347</strain>
    </source>
</reference>
<keyword evidence="4" id="KW-0749">Sporulation</keyword>
<accession>A0ABV3K7U2</accession>